<dbReference type="EMBL" id="JAUSXV010000001">
    <property type="protein sequence ID" value="MDQ0648570.1"/>
    <property type="molecule type" value="Genomic_DNA"/>
</dbReference>
<organism evidence="7 8">
    <name type="scientific">Microbacterium natoriense</name>
    <dbReference type="NCBI Taxonomy" id="284570"/>
    <lineage>
        <taxon>Bacteria</taxon>
        <taxon>Bacillati</taxon>
        <taxon>Actinomycetota</taxon>
        <taxon>Actinomycetes</taxon>
        <taxon>Micrococcales</taxon>
        <taxon>Microbacteriaceae</taxon>
        <taxon>Microbacterium</taxon>
    </lineage>
</organism>
<comment type="similarity">
    <text evidence="1">Belongs to the sigma-70 factor family. ECF subfamily.</text>
</comment>
<dbReference type="InterPro" id="IPR007630">
    <property type="entry name" value="RNA_pol_sigma70_r4"/>
</dbReference>
<dbReference type="Gene3D" id="1.10.1740.10">
    <property type="match status" value="1"/>
</dbReference>
<evidence type="ECO:0000256" key="3">
    <source>
        <dbReference type="ARBA" id="ARBA00023082"/>
    </source>
</evidence>
<comment type="caution">
    <text evidence="7">The sequence shown here is derived from an EMBL/GenBank/DDBJ whole genome shotgun (WGS) entry which is preliminary data.</text>
</comment>
<dbReference type="InterPro" id="IPR039425">
    <property type="entry name" value="RNA_pol_sigma-70-like"/>
</dbReference>
<evidence type="ECO:0000256" key="1">
    <source>
        <dbReference type="ARBA" id="ARBA00010641"/>
    </source>
</evidence>
<dbReference type="GO" id="GO:0003677">
    <property type="term" value="F:DNA binding"/>
    <property type="evidence" value="ECO:0007669"/>
    <property type="project" value="UniProtKB-KW"/>
</dbReference>
<dbReference type="InterPro" id="IPR013325">
    <property type="entry name" value="RNA_pol_sigma_r2"/>
</dbReference>
<dbReference type="InterPro" id="IPR036388">
    <property type="entry name" value="WH-like_DNA-bd_sf"/>
</dbReference>
<dbReference type="Pfam" id="PF04545">
    <property type="entry name" value="Sigma70_r4"/>
    <property type="match status" value="1"/>
</dbReference>
<dbReference type="SUPFAM" id="SSF88946">
    <property type="entry name" value="Sigma2 domain of RNA polymerase sigma factors"/>
    <property type="match status" value="1"/>
</dbReference>
<dbReference type="GO" id="GO:0006352">
    <property type="term" value="P:DNA-templated transcription initiation"/>
    <property type="evidence" value="ECO:0007669"/>
    <property type="project" value="InterPro"/>
</dbReference>
<accession>A0AAW8EYM4</accession>
<proteinExistence type="inferred from homology"/>
<keyword evidence="3" id="KW-0731">Sigma factor</keyword>
<dbReference type="Gene3D" id="1.10.10.10">
    <property type="entry name" value="Winged helix-like DNA-binding domain superfamily/Winged helix DNA-binding domain"/>
    <property type="match status" value="1"/>
</dbReference>
<sequence>MKASSEDPNSLRNEVFSRVFDENWAAVRHHVECVVDDDAEVTEIVSEVFFSAWSRLKPHRPLDRAWLLKFADRSLRRRWNRVADRRAVTAAVHAGLSNEDAESGASADHAEVLRALSGLSVRERRIIMLTYWDGLAVGDIAGSMGVSRACADRIHRRAHEKLRRGLGLEGATDAEDH</sequence>
<evidence type="ECO:0000313" key="7">
    <source>
        <dbReference type="EMBL" id="MDQ0648570.1"/>
    </source>
</evidence>
<dbReference type="CDD" id="cd06171">
    <property type="entry name" value="Sigma70_r4"/>
    <property type="match status" value="1"/>
</dbReference>
<reference evidence="7 8" key="1">
    <citation type="submission" date="2023-07" db="EMBL/GenBank/DDBJ databases">
        <title>Comparative genomics of wheat-associated soil bacteria to identify genetic determinants of phenazine resistance.</title>
        <authorList>
            <person name="Mouncey N."/>
        </authorList>
    </citation>
    <scope>NUCLEOTIDE SEQUENCE [LARGE SCALE GENOMIC DNA]</scope>
    <source>
        <strain evidence="7 8">W4I9-1</strain>
    </source>
</reference>
<dbReference type="PANTHER" id="PTHR43133:SF8">
    <property type="entry name" value="RNA POLYMERASE SIGMA FACTOR HI_1459-RELATED"/>
    <property type="match status" value="1"/>
</dbReference>
<dbReference type="SUPFAM" id="SSF88659">
    <property type="entry name" value="Sigma3 and sigma4 domains of RNA polymerase sigma factors"/>
    <property type="match status" value="1"/>
</dbReference>
<dbReference type="NCBIfam" id="TIGR02937">
    <property type="entry name" value="sigma70-ECF"/>
    <property type="match status" value="1"/>
</dbReference>
<keyword evidence="5" id="KW-0804">Transcription</keyword>
<keyword evidence="8" id="KW-1185">Reference proteome</keyword>
<evidence type="ECO:0000256" key="2">
    <source>
        <dbReference type="ARBA" id="ARBA00023015"/>
    </source>
</evidence>
<evidence type="ECO:0000313" key="8">
    <source>
        <dbReference type="Proteomes" id="UP001244427"/>
    </source>
</evidence>
<evidence type="ECO:0000259" key="6">
    <source>
        <dbReference type="Pfam" id="PF04545"/>
    </source>
</evidence>
<keyword evidence="4" id="KW-0238">DNA-binding</keyword>
<dbReference type="AlphaFoldDB" id="A0AAW8EYM4"/>
<keyword evidence="2" id="KW-0805">Transcription regulation</keyword>
<dbReference type="Proteomes" id="UP001244427">
    <property type="component" value="Unassembled WGS sequence"/>
</dbReference>
<feature type="domain" description="RNA polymerase sigma-70 region 4" evidence="6">
    <location>
        <begin position="115"/>
        <end position="163"/>
    </location>
</feature>
<dbReference type="PANTHER" id="PTHR43133">
    <property type="entry name" value="RNA POLYMERASE ECF-TYPE SIGMA FACTO"/>
    <property type="match status" value="1"/>
</dbReference>
<evidence type="ECO:0000256" key="4">
    <source>
        <dbReference type="ARBA" id="ARBA00023125"/>
    </source>
</evidence>
<dbReference type="RefSeq" id="WP_307297369.1">
    <property type="nucleotide sequence ID" value="NZ_JAUSXV010000001.1"/>
</dbReference>
<gene>
    <name evidence="7" type="ORF">QFZ53_002766</name>
</gene>
<dbReference type="GO" id="GO:0016987">
    <property type="term" value="F:sigma factor activity"/>
    <property type="evidence" value="ECO:0007669"/>
    <property type="project" value="UniProtKB-KW"/>
</dbReference>
<evidence type="ECO:0000256" key="5">
    <source>
        <dbReference type="ARBA" id="ARBA00023163"/>
    </source>
</evidence>
<dbReference type="InterPro" id="IPR013324">
    <property type="entry name" value="RNA_pol_sigma_r3/r4-like"/>
</dbReference>
<dbReference type="InterPro" id="IPR014284">
    <property type="entry name" value="RNA_pol_sigma-70_dom"/>
</dbReference>
<name>A0AAW8EYM4_9MICO</name>
<protein>
    <submittedName>
        <fullName evidence="7">RNA polymerase sigma factor (Sigma-70 family)</fullName>
    </submittedName>
</protein>